<organism evidence="1">
    <name type="scientific">Anguilla anguilla</name>
    <name type="common">European freshwater eel</name>
    <name type="synonym">Muraena anguilla</name>
    <dbReference type="NCBI Taxonomy" id="7936"/>
    <lineage>
        <taxon>Eukaryota</taxon>
        <taxon>Metazoa</taxon>
        <taxon>Chordata</taxon>
        <taxon>Craniata</taxon>
        <taxon>Vertebrata</taxon>
        <taxon>Euteleostomi</taxon>
        <taxon>Actinopterygii</taxon>
        <taxon>Neopterygii</taxon>
        <taxon>Teleostei</taxon>
        <taxon>Anguilliformes</taxon>
        <taxon>Anguillidae</taxon>
        <taxon>Anguilla</taxon>
    </lineage>
</organism>
<proteinExistence type="predicted"/>
<reference evidence="1" key="2">
    <citation type="journal article" date="2015" name="Fish Shellfish Immunol.">
        <title>Early steps in the European eel (Anguilla anguilla)-Vibrio vulnificus interaction in the gills: Role of the RtxA13 toxin.</title>
        <authorList>
            <person name="Callol A."/>
            <person name="Pajuelo D."/>
            <person name="Ebbesson L."/>
            <person name="Teles M."/>
            <person name="MacKenzie S."/>
            <person name="Amaro C."/>
        </authorList>
    </citation>
    <scope>NUCLEOTIDE SEQUENCE</scope>
</reference>
<evidence type="ECO:0000313" key="1">
    <source>
        <dbReference type="EMBL" id="JAH83543.1"/>
    </source>
</evidence>
<reference evidence="1" key="1">
    <citation type="submission" date="2014-11" db="EMBL/GenBank/DDBJ databases">
        <authorList>
            <person name="Amaro Gonzalez C."/>
        </authorList>
    </citation>
    <scope>NUCLEOTIDE SEQUENCE</scope>
</reference>
<dbReference type="EMBL" id="GBXM01025034">
    <property type="protein sequence ID" value="JAH83543.1"/>
    <property type="molecule type" value="Transcribed_RNA"/>
</dbReference>
<protein>
    <submittedName>
        <fullName evidence="1">Uncharacterized protein</fullName>
    </submittedName>
</protein>
<dbReference type="AlphaFoldDB" id="A0A0E9W240"/>
<name>A0A0E9W240_ANGAN</name>
<accession>A0A0E9W240</accession>
<sequence>MVDLRGAGLVTACFNRTKITHFVHICFPSAFLFANSHQNNRP</sequence>